<evidence type="ECO:0000313" key="2">
    <source>
        <dbReference type="Proteomes" id="UP000078419"/>
    </source>
</evidence>
<dbReference type="Proteomes" id="UP000078419">
    <property type="component" value="Unassembled WGS sequence"/>
</dbReference>
<comment type="caution">
    <text evidence="1">The sequence shown here is derived from an EMBL/GenBank/DDBJ whole genome shotgun (WGS) entry which is preliminary data.</text>
</comment>
<reference evidence="2" key="1">
    <citation type="submission" date="2016-03" db="EMBL/GenBank/DDBJ databases">
        <authorList>
            <person name="Loux Valentin"/>
        </authorList>
    </citation>
    <scope>NUCLEOTIDE SEQUENCE [LARGE SCALE GENOMIC DNA]</scope>
    <source>
        <strain evidence="2">C1</strain>
    </source>
</reference>
<dbReference type="AlphaFoldDB" id="A0AA45UT84"/>
<evidence type="ECO:0000313" key="1">
    <source>
        <dbReference type="EMBL" id="SBO14190.1"/>
    </source>
</evidence>
<sequence length="83" mass="9441">MHAIIEVKFFVCRNCDSAFGNLCHFATANQESMFASTSPIPILGYNMSCNHNMFSVFVAFWSKICGVTCYKLRHVKKVIENLK</sequence>
<gene>
    <name evidence="1" type="ORF">ANAPC1_00536</name>
</gene>
<organism evidence="1 2">
    <name type="scientific">Anaplasma phagocytophilum</name>
    <name type="common">Ehrlichia phagocytophila</name>
    <dbReference type="NCBI Taxonomy" id="948"/>
    <lineage>
        <taxon>Bacteria</taxon>
        <taxon>Pseudomonadati</taxon>
        <taxon>Pseudomonadota</taxon>
        <taxon>Alphaproteobacteria</taxon>
        <taxon>Rickettsiales</taxon>
        <taxon>Anaplasmataceae</taxon>
        <taxon>Anaplasma</taxon>
        <taxon>phagocytophilum group</taxon>
    </lineage>
</organism>
<proteinExistence type="predicted"/>
<name>A0AA45UT84_ANAPH</name>
<accession>A0AA45UT84</accession>
<protein>
    <submittedName>
        <fullName evidence="1">Uncharacterized protein</fullName>
    </submittedName>
</protein>
<dbReference type="EMBL" id="FLLR01000016">
    <property type="protein sequence ID" value="SBO14190.1"/>
    <property type="molecule type" value="Genomic_DNA"/>
</dbReference>